<name>A0A369JJU8_HYPMA</name>
<sequence>MESKAFHQELLQTLSPVGRALFSRFGRGSGADYPFKCIHQAFEYHARHQPDGIAVEELQAKVTYGELDGQANCLASRLRDMGIVPGSRVGLLVERSIHMVVGILAILKAGGAYVPLDGDVVSNSTLAHALRDSDASLVLIQRRFSDRIFLTPTLCLEDFSCPHSSKTDCVKPADLSDPSDSAYIIYTSGTTGMPKGVDVMHRNVTNLVCLGPGNLAMSPGLRVSQIMNISFDMAAWEILGSLCNGSTLCLRGKTSKDWRSIMRTVDIVIATPSILALHDPADYPNIKVVAVAGEPCPKGLADSWAQTIDFYNCCGPTEAAIVNTMHRHAPGETLGIGGPIPNTTVYILDDQMKPVKIGETGLIWAGGAGISRGYLNLPEETAQKYKLDPFLNDGSIMFNTGDLGRWYPDGNLEHLGRIDDQVKVKGFRVELDGVAAAMENTPGVKVAAAMLIEGELWGFYAPSTIAIEEVKASTLRIQPYYAVPTKYLRLDGFPQTPNGKVDRKALRRLIINSSQYIAVPPSPPGLPPLEAPVPQLNLVNPLRFNPGRGLNSSKTSVQNSSESSLVFPTPPSPPPVPARSRARPSSQQHWNHSNSSLGDPATDLSRIPSPSPPTPPPIPDKSTERYSLDAHDESTVAEDAVTEVPRIPSPPPPTPPPVPTKSKMRTPSPGLANPAFVYQASNNDSGSVKVREWNPADHVEIFVNLPLKKEINPSALEDQTSIWAGYKQDVLPDNREGQFLHNIRFRAAYLFRRFFGLVFLTNLLIFIIIASKGANAGQISKIVVGNIFVAVLMRQDYIVEAFFLICFIVPLSWPLSVRRAVAASIYHLGGLHFGAGASAVLWQILFAAQATKEMSHGHRTTSGTLAIAYLILILLLVITLFSHSKLRHRFRNNFEAVHGFLGWNAINLIFIQVILLANDYRSQHQSLGMALAQSATFWLVLMMMASLAVPWIRLRKVDVVYCERLSSHAMRMYFDYVTPRPGSFVKLSDKPLAEWHSFATLPEPGKPGFSVVVSQAGDWAVRQISSPPTKMWIRGIPTSGVMRIATMFRRIVLVATGSGIGPCIPVVLEKKLPIRLLWIGSNVRETFGNKLVDTIVEANPQAVIYNTRQYGKPDMLKLTYRLVKEFEAEAVVIISNRKLTEKVVYEMMSRGIPAFGAM</sequence>
<reference evidence="5" key="1">
    <citation type="submission" date="2018-04" db="EMBL/GenBank/DDBJ databases">
        <title>Whole genome sequencing of Hypsizygus marmoreus.</title>
        <authorList>
            <person name="Choi I.-G."/>
            <person name="Min B."/>
            <person name="Kim J.-G."/>
            <person name="Kim S."/>
            <person name="Oh Y.-L."/>
            <person name="Kong W.-S."/>
            <person name="Park H."/>
            <person name="Jeong J."/>
            <person name="Song E.-S."/>
        </authorList>
    </citation>
    <scope>NUCLEOTIDE SEQUENCE [LARGE SCALE GENOMIC DNA]</scope>
    <source>
        <strain evidence="5">51987-8</strain>
    </source>
</reference>
<dbReference type="Gene3D" id="3.30.300.30">
    <property type="match status" value="1"/>
</dbReference>
<gene>
    <name evidence="5" type="primary">lgrD_0</name>
    <name evidence="5" type="ORF">Hypma_011899</name>
</gene>
<dbReference type="GO" id="GO:0005737">
    <property type="term" value="C:cytoplasm"/>
    <property type="evidence" value="ECO:0007669"/>
    <property type="project" value="TreeGrafter"/>
</dbReference>
<feature type="domain" description="AMP-dependent synthetase/ligase" evidence="4">
    <location>
        <begin position="42"/>
        <end position="375"/>
    </location>
</feature>
<proteinExistence type="predicted"/>
<keyword evidence="6" id="KW-1185">Reference proteome</keyword>
<keyword evidence="3" id="KW-0812">Transmembrane</keyword>
<dbReference type="STRING" id="39966.A0A369JJU8"/>
<dbReference type="InterPro" id="IPR042099">
    <property type="entry name" value="ANL_N_sf"/>
</dbReference>
<feature type="compositionally biased region" description="Pro residues" evidence="2">
    <location>
        <begin position="609"/>
        <end position="619"/>
    </location>
</feature>
<feature type="transmembrane region" description="Helical" evidence="3">
    <location>
        <begin position="901"/>
        <end position="918"/>
    </location>
</feature>
<dbReference type="NCBIfam" id="TIGR01733">
    <property type="entry name" value="AA-adenyl-dom"/>
    <property type="match status" value="1"/>
</dbReference>
<feature type="compositionally biased region" description="Pro residues" evidence="2">
    <location>
        <begin position="568"/>
        <end position="577"/>
    </location>
</feature>
<keyword evidence="1" id="KW-0511">Multifunctional enzyme</keyword>
<dbReference type="InterPro" id="IPR045851">
    <property type="entry name" value="AMP-bd_C_sf"/>
</dbReference>
<dbReference type="InterPro" id="IPR020845">
    <property type="entry name" value="AMP-binding_CS"/>
</dbReference>
<feature type="transmembrane region" description="Helical" evidence="3">
    <location>
        <begin position="782"/>
        <end position="813"/>
    </location>
</feature>
<evidence type="ECO:0000313" key="5">
    <source>
        <dbReference type="EMBL" id="RDB21480.1"/>
    </source>
</evidence>
<feature type="transmembrane region" description="Helical" evidence="3">
    <location>
        <begin position="860"/>
        <end position="881"/>
    </location>
</feature>
<dbReference type="InterPro" id="IPR000873">
    <property type="entry name" value="AMP-dep_synth/lig_dom"/>
</dbReference>
<feature type="transmembrane region" description="Helical" evidence="3">
    <location>
        <begin position="750"/>
        <end position="770"/>
    </location>
</feature>
<feature type="transmembrane region" description="Helical" evidence="3">
    <location>
        <begin position="825"/>
        <end position="848"/>
    </location>
</feature>
<feature type="compositionally biased region" description="Polar residues" evidence="2">
    <location>
        <begin position="550"/>
        <end position="562"/>
    </location>
</feature>
<dbReference type="PANTHER" id="PTHR45527">
    <property type="entry name" value="NONRIBOSOMAL PEPTIDE SYNTHETASE"/>
    <property type="match status" value="1"/>
</dbReference>
<feature type="compositionally biased region" description="Pro residues" evidence="2">
    <location>
        <begin position="647"/>
        <end position="659"/>
    </location>
</feature>
<feature type="transmembrane region" description="Helical" evidence="3">
    <location>
        <begin position="930"/>
        <end position="952"/>
    </location>
</feature>
<dbReference type="Pfam" id="PF00501">
    <property type="entry name" value="AMP-binding"/>
    <property type="match status" value="1"/>
</dbReference>
<accession>A0A369JJU8</accession>
<feature type="region of interest" description="Disordered" evidence="2">
    <location>
        <begin position="544"/>
        <end position="666"/>
    </location>
</feature>
<dbReference type="OrthoDB" id="408177at2759"/>
<dbReference type="Proteomes" id="UP000076154">
    <property type="component" value="Unassembled WGS sequence"/>
</dbReference>
<dbReference type="SUPFAM" id="SSF56801">
    <property type="entry name" value="Acetyl-CoA synthetase-like"/>
    <property type="match status" value="1"/>
</dbReference>
<evidence type="ECO:0000256" key="1">
    <source>
        <dbReference type="ARBA" id="ARBA00023268"/>
    </source>
</evidence>
<organism evidence="5 6">
    <name type="scientific">Hypsizygus marmoreus</name>
    <name type="common">White beech mushroom</name>
    <name type="synonym">Agaricus marmoreus</name>
    <dbReference type="NCBI Taxonomy" id="39966"/>
    <lineage>
        <taxon>Eukaryota</taxon>
        <taxon>Fungi</taxon>
        <taxon>Dikarya</taxon>
        <taxon>Basidiomycota</taxon>
        <taxon>Agaricomycotina</taxon>
        <taxon>Agaricomycetes</taxon>
        <taxon>Agaricomycetidae</taxon>
        <taxon>Agaricales</taxon>
        <taxon>Tricholomatineae</taxon>
        <taxon>Lyophyllaceae</taxon>
        <taxon>Hypsizygus</taxon>
    </lineage>
</organism>
<evidence type="ECO:0000256" key="3">
    <source>
        <dbReference type="SAM" id="Phobius"/>
    </source>
</evidence>
<comment type="caution">
    <text evidence="5">The sequence shown here is derived from an EMBL/GenBank/DDBJ whole genome shotgun (WGS) entry which is preliminary data.</text>
</comment>
<dbReference type="AlphaFoldDB" id="A0A369JJU8"/>
<protein>
    <submittedName>
        <fullName evidence="5">Linear gramicidin synthase subunit D</fullName>
    </submittedName>
</protein>
<dbReference type="PANTHER" id="PTHR45527:SF1">
    <property type="entry name" value="FATTY ACID SYNTHASE"/>
    <property type="match status" value="1"/>
</dbReference>
<dbReference type="InParanoid" id="A0A369JJU8"/>
<dbReference type="PROSITE" id="PS00455">
    <property type="entry name" value="AMP_BINDING"/>
    <property type="match status" value="1"/>
</dbReference>
<feature type="compositionally biased region" description="Low complexity" evidence="2">
    <location>
        <begin position="583"/>
        <end position="596"/>
    </location>
</feature>
<dbReference type="GO" id="GO:0031177">
    <property type="term" value="F:phosphopantetheine binding"/>
    <property type="evidence" value="ECO:0007669"/>
    <property type="project" value="TreeGrafter"/>
</dbReference>
<feature type="compositionally biased region" description="Basic and acidic residues" evidence="2">
    <location>
        <begin position="621"/>
        <end position="634"/>
    </location>
</feature>
<keyword evidence="3" id="KW-1133">Transmembrane helix</keyword>
<dbReference type="GO" id="GO:0043041">
    <property type="term" value="P:amino acid activation for nonribosomal peptide biosynthetic process"/>
    <property type="evidence" value="ECO:0007669"/>
    <property type="project" value="TreeGrafter"/>
</dbReference>
<evidence type="ECO:0000259" key="4">
    <source>
        <dbReference type="Pfam" id="PF00501"/>
    </source>
</evidence>
<dbReference type="InterPro" id="IPR010071">
    <property type="entry name" value="AA_adenyl_dom"/>
</dbReference>
<evidence type="ECO:0000313" key="6">
    <source>
        <dbReference type="Proteomes" id="UP000076154"/>
    </source>
</evidence>
<keyword evidence="3" id="KW-0472">Membrane</keyword>
<dbReference type="EMBL" id="LUEZ02000055">
    <property type="protein sequence ID" value="RDB21480.1"/>
    <property type="molecule type" value="Genomic_DNA"/>
</dbReference>
<dbReference type="Gene3D" id="3.40.50.12780">
    <property type="entry name" value="N-terminal domain of ligase-like"/>
    <property type="match status" value="1"/>
</dbReference>
<dbReference type="GO" id="GO:0044550">
    <property type="term" value="P:secondary metabolite biosynthetic process"/>
    <property type="evidence" value="ECO:0007669"/>
    <property type="project" value="TreeGrafter"/>
</dbReference>
<evidence type="ECO:0000256" key="2">
    <source>
        <dbReference type="SAM" id="MobiDB-lite"/>
    </source>
</evidence>